<evidence type="ECO:0000313" key="1">
    <source>
        <dbReference type="EMBL" id="KAJ8130191.1"/>
    </source>
</evidence>
<sequence>MTLPPRESKSPVKSVEGPAPRSSDDNTHHDDGVYRIEEPSVQDDSVPSSGMPGSSEFFMSVSSNEHGTPSTYLEFGSASFDQIHYHNRTPPAEYREIFTELGNVHGRASSPPTSTLPLQVIEANVCCEICGYRPKGDPRWFAGSMAKHKRLQHSNSNPIIFKCPFPGCNSEYKNRRDNLRQHQIEKNHFVGDERHKPLNRKRDSRPNDVDGMMSKAEGVLATTNPTLKEPGGSSSTISALKSIELSSATESILSTKEGSDLKGHNTRGLPSIWDWKTRSPPRGATSSLRESTHSLSSYTAPPRGVPPSVSSRVKTHHKFELGNQSNPRPDASSAGAISSDKAKRSRAERNASSSSSRSDAMMRVQSKLDQSSATDSSGQTNRDEVLTDSEHSSEPDITEMDDICHDDDEQLSPTQEKLLQIVMRCYFATKGLNGRSNSDELTNSKRELSPLPWGSYCAHMVQNSRSPSLSRPSIQQNRHPLSPWLLHPQADGSGSSDTSSTPSDKRTTPNSGATFSLYSPYSLPRAKRTISDSDTTQDPAESKTAQSSNKRQKNKDTRQVLACPYWKLDSEKHRSCCKLCHKRIRDVKQHLHRRHTPEYYCPRCFETFHDSQRYEVHVASSVPCQRQTGVQLDGISIAQNKELRKKSDRKLDEEQQWFAIWDILFPDQTRPCSAYVDLALSEELSSFKEYWTRQGEDILMDEMHSSDLWSLTTEQRESQGRLILRRGLTMIYEKWEETRLSVDPLISDASPSDSSATQLTDVPHNEPMPPPPPDNIDFRMNPLLPCTPFPEDNAVGANGNITPNLEFSEWFCVPNDLGPNLPNQGYDDI</sequence>
<comment type="caution">
    <text evidence="1">The sequence shown here is derived from an EMBL/GenBank/DDBJ whole genome shotgun (WGS) entry which is preliminary data.</text>
</comment>
<keyword evidence="2" id="KW-1185">Reference proteome</keyword>
<gene>
    <name evidence="1" type="ORF">O1611_g3438</name>
</gene>
<name>A0ACC2JRT0_9PEZI</name>
<reference evidence="1" key="1">
    <citation type="submission" date="2022-12" db="EMBL/GenBank/DDBJ databases">
        <title>Genome Sequence of Lasiodiplodia mahajangana.</title>
        <authorList>
            <person name="Buettner E."/>
        </authorList>
    </citation>
    <scope>NUCLEOTIDE SEQUENCE</scope>
    <source>
        <strain evidence="1">VT137</strain>
    </source>
</reference>
<accession>A0ACC2JRT0</accession>
<organism evidence="1 2">
    <name type="scientific">Lasiodiplodia mahajangana</name>
    <dbReference type="NCBI Taxonomy" id="1108764"/>
    <lineage>
        <taxon>Eukaryota</taxon>
        <taxon>Fungi</taxon>
        <taxon>Dikarya</taxon>
        <taxon>Ascomycota</taxon>
        <taxon>Pezizomycotina</taxon>
        <taxon>Dothideomycetes</taxon>
        <taxon>Dothideomycetes incertae sedis</taxon>
        <taxon>Botryosphaeriales</taxon>
        <taxon>Botryosphaeriaceae</taxon>
        <taxon>Lasiodiplodia</taxon>
    </lineage>
</organism>
<dbReference type="Proteomes" id="UP001153332">
    <property type="component" value="Unassembled WGS sequence"/>
</dbReference>
<evidence type="ECO:0000313" key="2">
    <source>
        <dbReference type="Proteomes" id="UP001153332"/>
    </source>
</evidence>
<dbReference type="EMBL" id="JAPUUL010000558">
    <property type="protein sequence ID" value="KAJ8130191.1"/>
    <property type="molecule type" value="Genomic_DNA"/>
</dbReference>
<protein>
    <submittedName>
        <fullName evidence="1">Uncharacterized protein</fullName>
    </submittedName>
</protein>
<proteinExistence type="predicted"/>